<protein>
    <submittedName>
        <fullName evidence="13 14">ABC transporter</fullName>
        <ecNumber evidence="14">3.6.3.-</ecNumber>
    </submittedName>
</protein>
<dbReference type="GO" id="GO:0005524">
    <property type="term" value="F:ATP binding"/>
    <property type="evidence" value="ECO:0007669"/>
    <property type="project" value="UniProtKB-KW"/>
</dbReference>
<evidence type="ECO:0000313" key="15">
    <source>
        <dbReference type="Proteomes" id="UP000249264"/>
    </source>
</evidence>
<dbReference type="SUPFAM" id="SSF90123">
    <property type="entry name" value="ABC transporter transmembrane region"/>
    <property type="match status" value="1"/>
</dbReference>
<dbReference type="EMBL" id="LS483460">
    <property type="protein sequence ID" value="SQI01188.1"/>
    <property type="molecule type" value="Genomic_DNA"/>
</dbReference>
<keyword evidence="7 13" id="KW-0067">ATP-binding</keyword>
<dbReference type="FunFam" id="3.40.50.300:FF:001001">
    <property type="entry name" value="Multidrug ABC transporter ATP-binding protein"/>
    <property type="match status" value="1"/>
</dbReference>
<feature type="transmembrane region" description="Helical" evidence="10">
    <location>
        <begin position="38"/>
        <end position="61"/>
    </location>
</feature>
<dbReference type="AlphaFoldDB" id="A0A2X4RQI3"/>
<proteinExistence type="predicted"/>
<keyword evidence="16" id="KW-1185">Reference proteome</keyword>
<feature type="transmembrane region" description="Helical" evidence="10">
    <location>
        <begin position="275"/>
        <end position="297"/>
    </location>
</feature>
<dbReference type="SUPFAM" id="SSF52540">
    <property type="entry name" value="P-loop containing nucleoside triphosphate hydrolases"/>
    <property type="match status" value="1"/>
</dbReference>
<dbReference type="SMART" id="SM00382">
    <property type="entry name" value="AAA"/>
    <property type="match status" value="1"/>
</dbReference>
<dbReference type="InterPro" id="IPR039421">
    <property type="entry name" value="Type_1_exporter"/>
</dbReference>
<dbReference type="GO" id="GO:0016887">
    <property type="term" value="F:ATP hydrolysis activity"/>
    <property type="evidence" value="ECO:0007669"/>
    <property type="project" value="InterPro"/>
</dbReference>
<keyword evidence="2" id="KW-0813">Transport</keyword>
<dbReference type="InterPro" id="IPR027417">
    <property type="entry name" value="P-loop_NTPase"/>
</dbReference>
<dbReference type="PANTHER" id="PTHR43394">
    <property type="entry name" value="ATP-DEPENDENT PERMEASE MDL1, MITOCHONDRIAL"/>
    <property type="match status" value="1"/>
</dbReference>
<keyword evidence="3" id="KW-1003">Cell membrane</keyword>
<feature type="transmembrane region" description="Helical" evidence="10">
    <location>
        <begin position="73"/>
        <end position="96"/>
    </location>
</feature>
<dbReference type="KEGG" id="cmin:NCTC10288_02520"/>
<accession>A0A2X4RQI3</accession>
<dbReference type="RefSeq" id="WP_039672961.1">
    <property type="nucleotide sequence ID" value="NZ_CP065689.1"/>
</dbReference>
<evidence type="ECO:0000256" key="4">
    <source>
        <dbReference type="ARBA" id="ARBA00022519"/>
    </source>
</evidence>
<reference evidence="13 16" key="2">
    <citation type="submission" date="2020-12" db="EMBL/GenBank/DDBJ databases">
        <title>FDA dAtabase for Regulatory Grade micrObial Sequences (FDA-ARGOS): Supporting development and validation of Infectious Disease Dx tests.</title>
        <authorList>
            <person name="Sproer C."/>
            <person name="Gronow S."/>
            <person name="Severitt S."/>
            <person name="Schroder I."/>
            <person name="Tallon L."/>
            <person name="Sadzewicz L."/>
            <person name="Zhao X."/>
            <person name="Boylan J."/>
            <person name="Ott S."/>
            <person name="Bowen H."/>
            <person name="Vavikolanu K."/>
            <person name="Mehta A."/>
            <person name="Aluvathingal J."/>
            <person name="Nadendla S."/>
            <person name="Lowell S."/>
            <person name="Myers T."/>
            <person name="Yan Y."/>
            <person name="Sichtig H."/>
        </authorList>
    </citation>
    <scope>NUCLEOTIDE SEQUENCE [LARGE SCALE GENOMIC DNA]</scope>
    <source>
        <strain evidence="13 16">FDAARGOS_894</strain>
    </source>
</reference>
<dbReference type="InterPro" id="IPR003593">
    <property type="entry name" value="AAA+_ATPase"/>
</dbReference>
<dbReference type="Pfam" id="PF00664">
    <property type="entry name" value="ABC_membrane"/>
    <property type="match status" value="1"/>
</dbReference>
<evidence type="ECO:0000256" key="7">
    <source>
        <dbReference type="ARBA" id="ARBA00022840"/>
    </source>
</evidence>
<dbReference type="Proteomes" id="UP000249264">
    <property type="component" value="Chromosome 1"/>
</dbReference>
<dbReference type="GO" id="GO:0005886">
    <property type="term" value="C:plasma membrane"/>
    <property type="evidence" value="ECO:0007669"/>
    <property type="project" value="UniProtKB-SubCell"/>
</dbReference>
<feature type="transmembrane region" description="Helical" evidence="10">
    <location>
        <begin position="165"/>
        <end position="198"/>
    </location>
</feature>
<evidence type="ECO:0000259" key="11">
    <source>
        <dbReference type="PROSITE" id="PS50893"/>
    </source>
</evidence>
<evidence type="ECO:0000313" key="16">
    <source>
        <dbReference type="Proteomes" id="UP000594905"/>
    </source>
</evidence>
<dbReference type="OrthoDB" id="9806127at2"/>
<dbReference type="PROSITE" id="PS50929">
    <property type="entry name" value="ABC_TM1F"/>
    <property type="match status" value="1"/>
</dbReference>
<gene>
    <name evidence="14" type="primary">tetB</name>
    <name evidence="13" type="ORF">I6G51_01955</name>
    <name evidence="14" type="ORF">NCTC10288_02520</name>
</gene>
<keyword evidence="8 10" id="KW-1133">Transmembrane helix</keyword>
<dbReference type="Gene3D" id="1.20.1560.10">
    <property type="entry name" value="ABC transporter type 1, transmembrane domain"/>
    <property type="match status" value="1"/>
</dbReference>
<feature type="domain" description="ABC transporter" evidence="11">
    <location>
        <begin position="372"/>
        <end position="606"/>
    </location>
</feature>
<keyword evidence="6" id="KW-0547">Nucleotide-binding</keyword>
<dbReference type="GeneID" id="70784377"/>
<evidence type="ECO:0000259" key="12">
    <source>
        <dbReference type="PROSITE" id="PS50929"/>
    </source>
</evidence>
<evidence type="ECO:0000256" key="5">
    <source>
        <dbReference type="ARBA" id="ARBA00022692"/>
    </source>
</evidence>
<evidence type="ECO:0000256" key="9">
    <source>
        <dbReference type="ARBA" id="ARBA00023136"/>
    </source>
</evidence>
<dbReference type="InterPro" id="IPR003439">
    <property type="entry name" value="ABC_transporter-like_ATP-bd"/>
</dbReference>
<dbReference type="EC" id="3.6.3.-" evidence="14"/>
<keyword evidence="9 10" id="KW-0472">Membrane</keyword>
<evidence type="ECO:0000313" key="13">
    <source>
        <dbReference type="EMBL" id="QPS60003.1"/>
    </source>
</evidence>
<dbReference type="STRING" id="38301.NX84_01340"/>
<dbReference type="Pfam" id="PF00005">
    <property type="entry name" value="ABC_tran"/>
    <property type="match status" value="1"/>
</dbReference>
<dbReference type="PROSITE" id="PS50893">
    <property type="entry name" value="ABC_TRANSPORTER_2"/>
    <property type="match status" value="1"/>
</dbReference>
<evidence type="ECO:0000256" key="2">
    <source>
        <dbReference type="ARBA" id="ARBA00022448"/>
    </source>
</evidence>
<keyword evidence="14" id="KW-0378">Hydrolase</keyword>
<dbReference type="Proteomes" id="UP000594905">
    <property type="component" value="Chromosome"/>
</dbReference>
<dbReference type="Gene3D" id="3.40.50.300">
    <property type="entry name" value="P-loop containing nucleotide triphosphate hydrolases"/>
    <property type="match status" value="1"/>
</dbReference>
<dbReference type="PANTHER" id="PTHR43394:SF1">
    <property type="entry name" value="ATP-BINDING CASSETTE SUB-FAMILY B MEMBER 10, MITOCHONDRIAL"/>
    <property type="match status" value="1"/>
</dbReference>
<evidence type="ECO:0000256" key="1">
    <source>
        <dbReference type="ARBA" id="ARBA00004651"/>
    </source>
</evidence>
<comment type="subcellular location">
    <subcellularLocation>
        <location evidence="1">Cell membrane</location>
        <topology evidence="1">Multi-pass membrane protein</topology>
    </subcellularLocation>
</comment>
<organism evidence="14 15">
    <name type="scientific">Corynebacterium minutissimum</name>
    <dbReference type="NCBI Taxonomy" id="38301"/>
    <lineage>
        <taxon>Bacteria</taxon>
        <taxon>Bacillati</taxon>
        <taxon>Actinomycetota</taxon>
        <taxon>Actinomycetes</taxon>
        <taxon>Mycobacteriales</taxon>
        <taxon>Corynebacteriaceae</taxon>
        <taxon>Corynebacterium</taxon>
    </lineage>
</organism>
<reference evidence="14 15" key="1">
    <citation type="submission" date="2018-06" db="EMBL/GenBank/DDBJ databases">
        <authorList>
            <consortium name="Pathogen Informatics"/>
            <person name="Doyle S."/>
        </authorList>
    </citation>
    <scope>NUCLEOTIDE SEQUENCE [LARGE SCALE GENOMIC DNA]</scope>
    <source>
        <strain evidence="14 15">NCTC10288</strain>
    </source>
</reference>
<dbReference type="InterPro" id="IPR036640">
    <property type="entry name" value="ABC1_TM_sf"/>
</dbReference>
<evidence type="ECO:0000256" key="8">
    <source>
        <dbReference type="ARBA" id="ARBA00022989"/>
    </source>
</evidence>
<dbReference type="InterPro" id="IPR011527">
    <property type="entry name" value="ABC1_TM_dom"/>
</dbReference>
<evidence type="ECO:0000256" key="3">
    <source>
        <dbReference type="ARBA" id="ARBA00022475"/>
    </source>
</evidence>
<evidence type="ECO:0000313" key="14">
    <source>
        <dbReference type="EMBL" id="SQI01188.1"/>
    </source>
</evidence>
<name>A0A2X4RQI3_9CORY</name>
<keyword evidence="5 10" id="KW-0812">Transmembrane</keyword>
<dbReference type="GO" id="GO:0015421">
    <property type="term" value="F:ABC-type oligopeptide transporter activity"/>
    <property type="evidence" value="ECO:0007669"/>
    <property type="project" value="TreeGrafter"/>
</dbReference>
<sequence>MSTAHETTTKDRADALAPASPQECLRFLKTLPSSPSRLGIALFFGLFTVTVVMMNLVSQFLGRVVDIIQGVELPVLGTGRHAMVGALIVIGVGYLVEVTGRTVGRYLVTSTTRRLSVDLRTSALDSTLGAPVPAVMELGTGNVITRLSKDIDTVVMTISMMGDRLVLTLFMLPLTAVMMVFIHPAYALLFIAVGCLLYPFIRGTMRDIPAVANEVSSVEAYRNNVLLDTIRALETLRQFTLKDWAHTRMERYSWDTVQAWGNKVPLINRIVGQGALAFGVLLLGSVAMSVPMVMAGWLTQGQATAAVLLVMRLEVHVFNILFFAGEIQHSVTSLGRAVALATLEDAASTGAKQKGKNAKHKDTPRLTHAPTITIKNLSYNYPGGAPVLRDVSLTLTAGTTTALVGTSGAGKSTLASLVAGLQYPTQGSISLDDIDTATVPNTWITEHVALITQEVHLFSGTLRNDLLLAKPGASDEDLWAALHTVGLDEHSRWLPKGLDTLIGAGHEEIGAEAEQQLSLARMILRQPPVLIMDEATSEAGSEHAEVLEHSAKAVTTGRTALVVAHRLDQAREADRIIVMEQGQIVEDGTHGELIALNGRYAKAYAQWEHGS</sequence>
<dbReference type="EMBL" id="CP065689">
    <property type="protein sequence ID" value="QPS60003.1"/>
    <property type="molecule type" value="Genomic_DNA"/>
</dbReference>
<evidence type="ECO:0000256" key="10">
    <source>
        <dbReference type="SAM" id="Phobius"/>
    </source>
</evidence>
<evidence type="ECO:0000256" key="6">
    <source>
        <dbReference type="ARBA" id="ARBA00022741"/>
    </source>
</evidence>
<keyword evidence="4" id="KW-0997">Cell inner membrane</keyword>
<feature type="domain" description="ABC transmembrane type-1" evidence="12">
    <location>
        <begin position="41"/>
        <end position="329"/>
    </location>
</feature>